<protein>
    <submittedName>
        <fullName evidence="1">Uncharacterized protein</fullName>
    </submittedName>
</protein>
<gene>
    <name evidence="1" type="ORF">Q5741_21305</name>
</gene>
<dbReference type="EMBL" id="JAUQTB010000035">
    <property type="protein sequence ID" value="MDO7908916.1"/>
    <property type="molecule type" value="Genomic_DNA"/>
</dbReference>
<proteinExistence type="predicted"/>
<reference evidence="1 2" key="1">
    <citation type="submission" date="2023-07" db="EMBL/GenBank/DDBJ databases">
        <title>Paenibacillus sp. JX-17 nov. isolated from soil.</title>
        <authorList>
            <person name="Wan Y."/>
            <person name="Liu B."/>
        </authorList>
    </citation>
    <scope>NUCLEOTIDE SEQUENCE [LARGE SCALE GENOMIC DNA]</scope>
    <source>
        <strain evidence="1 2">JX-17</strain>
    </source>
</reference>
<name>A0ABT9CI15_9BACL</name>
<accession>A0ABT9CI15</accession>
<evidence type="ECO:0000313" key="2">
    <source>
        <dbReference type="Proteomes" id="UP001240171"/>
    </source>
</evidence>
<comment type="caution">
    <text evidence="1">The sequence shown here is derived from an EMBL/GenBank/DDBJ whole genome shotgun (WGS) entry which is preliminary data.</text>
</comment>
<evidence type="ECO:0000313" key="1">
    <source>
        <dbReference type="EMBL" id="MDO7908916.1"/>
    </source>
</evidence>
<dbReference type="Proteomes" id="UP001240171">
    <property type="component" value="Unassembled WGS sequence"/>
</dbReference>
<sequence length="114" mass="13557">MNKKDLLQFLTFIAEEDAQISTIVSFFTNQLGYDINIIKKIVNYGVQMNILQVIENEDEHKNINFLQSKELGEIDWSVSNVKNEIYYTDFEYFREKLFTSNPKIPHEFMCFITE</sequence>
<keyword evidence="2" id="KW-1185">Reference proteome</keyword>
<organism evidence="1 2">
    <name type="scientific">Paenibacillus lacisoli</name>
    <dbReference type="NCBI Taxonomy" id="3064525"/>
    <lineage>
        <taxon>Bacteria</taxon>
        <taxon>Bacillati</taxon>
        <taxon>Bacillota</taxon>
        <taxon>Bacilli</taxon>
        <taxon>Bacillales</taxon>
        <taxon>Paenibacillaceae</taxon>
        <taxon>Paenibacillus</taxon>
    </lineage>
</organism>
<dbReference type="RefSeq" id="WP_305026137.1">
    <property type="nucleotide sequence ID" value="NZ_JAUQTB010000035.1"/>
</dbReference>